<reference evidence="2" key="1">
    <citation type="journal article" date="2019" name="Plant Biotechnol. J.">
        <title>Genome sequencing of the Australian wild diploid species Gossypium australe highlights disease resistance and delayed gland morphogenesis.</title>
        <authorList>
            <person name="Cai Y."/>
            <person name="Cai X."/>
            <person name="Wang Q."/>
            <person name="Wang P."/>
            <person name="Zhang Y."/>
            <person name="Cai C."/>
            <person name="Xu Y."/>
            <person name="Wang K."/>
            <person name="Zhou Z."/>
            <person name="Wang C."/>
            <person name="Geng S."/>
            <person name="Li B."/>
            <person name="Dong Q."/>
            <person name="Hou Y."/>
            <person name="Wang H."/>
            <person name="Ai P."/>
            <person name="Liu Z."/>
            <person name="Yi F."/>
            <person name="Sun M."/>
            <person name="An G."/>
            <person name="Cheng J."/>
            <person name="Zhang Y."/>
            <person name="Shi Q."/>
            <person name="Xie Y."/>
            <person name="Shi X."/>
            <person name="Chang Y."/>
            <person name="Huang F."/>
            <person name="Chen Y."/>
            <person name="Hong S."/>
            <person name="Mi L."/>
            <person name="Sun Q."/>
            <person name="Zhang L."/>
            <person name="Zhou B."/>
            <person name="Peng R."/>
            <person name="Zhang X."/>
            <person name="Liu F."/>
        </authorList>
    </citation>
    <scope>NUCLEOTIDE SEQUENCE [LARGE SCALE GENOMIC DNA]</scope>
    <source>
        <strain evidence="2">cv. PA1801</strain>
    </source>
</reference>
<evidence type="ECO:0000313" key="2">
    <source>
        <dbReference type="Proteomes" id="UP000325315"/>
    </source>
</evidence>
<dbReference type="GO" id="GO:0016301">
    <property type="term" value="F:kinase activity"/>
    <property type="evidence" value="ECO:0007669"/>
    <property type="project" value="UniProtKB-KW"/>
</dbReference>
<accession>A0A5B6WUL6</accession>
<gene>
    <name evidence="1" type="ORF">EPI10_006609</name>
</gene>
<keyword evidence="1" id="KW-0418">Kinase</keyword>
<evidence type="ECO:0000313" key="1">
    <source>
        <dbReference type="EMBL" id="KAA3484532.1"/>
    </source>
</evidence>
<dbReference type="PANTHER" id="PTHR46148:SF44">
    <property type="entry name" value="GAG-POL POLYPROTEIN"/>
    <property type="match status" value="1"/>
</dbReference>
<name>A0A5B6WUL6_9ROSI</name>
<dbReference type="OrthoDB" id="1633836at2759"/>
<dbReference type="Proteomes" id="UP000325315">
    <property type="component" value="Unassembled WGS sequence"/>
</dbReference>
<protein>
    <submittedName>
        <fullName evidence="1">Receptor-like protein kinase</fullName>
    </submittedName>
</protein>
<dbReference type="EMBL" id="SMMG02000002">
    <property type="protein sequence ID" value="KAA3484532.1"/>
    <property type="molecule type" value="Genomic_DNA"/>
</dbReference>
<dbReference type="InterPro" id="IPR016197">
    <property type="entry name" value="Chromo-like_dom_sf"/>
</dbReference>
<keyword evidence="2" id="KW-1185">Reference proteome</keyword>
<dbReference type="PANTHER" id="PTHR46148">
    <property type="entry name" value="CHROMO DOMAIN-CONTAINING PROTEIN"/>
    <property type="match status" value="1"/>
</dbReference>
<sequence length="87" mass="10485">MLRRYRFDPSHVIPPTKIEIRPDMTYEEEPIKILDREMKQLRNKSIALVKVLWKKHGVEEATWEPEEAMREQYPNIFTGKIFEGENL</sequence>
<proteinExistence type="predicted"/>
<dbReference type="SUPFAM" id="SSF54160">
    <property type="entry name" value="Chromo domain-like"/>
    <property type="match status" value="1"/>
</dbReference>
<organism evidence="1 2">
    <name type="scientific">Gossypium australe</name>
    <dbReference type="NCBI Taxonomy" id="47621"/>
    <lineage>
        <taxon>Eukaryota</taxon>
        <taxon>Viridiplantae</taxon>
        <taxon>Streptophyta</taxon>
        <taxon>Embryophyta</taxon>
        <taxon>Tracheophyta</taxon>
        <taxon>Spermatophyta</taxon>
        <taxon>Magnoliopsida</taxon>
        <taxon>eudicotyledons</taxon>
        <taxon>Gunneridae</taxon>
        <taxon>Pentapetalae</taxon>
        <taxon>rosids</taxon>
        <taxon>malvids</taxon>
        <taxon>Malvales</taxon>
        <taxon>Malvaceae</taxon>
        <taxon>Malvoideae</taxon>
        <taxon>Gossypium</taxon>
    </lineage>
</organism>
<dbReference type="AlphaFoldDB" id="A0A5B6WUL6"/>
<comment type="caution">
    <text evidence="1">The sequence shown here is derived from an EMBL/GenBank/DDBJ whole genome shotgun (WGS) entry which is preliminary data.</text>
</comment>
<keyword evidence="1" id="KW-0675">Receptor</keyword>
<keyword evidence="1" id="KW-0808">Transferase</keyword>